<feature type="domain" description="Glycosyltransferase 2-like" evidence="1">
    <location>
        <begin position="5"/>
        <end position="132"/>
    </location>
</feature>
<dbReference type="PANTHER" id="PTHR43685:SF2">
    <property type="entry name" value="GLYCOSYLTRANSFERASE 2-LIKE DOMAIN-CONTAINING PROTEIN"/>
    <property type="match status" value="1"/>
</dbReference>
<sequence length="309" mass="35552">MLIDILIPTYNRAKDTLANLEALQKEIGNNDLWNSVQIIVSDNCSTDQTAQFVQVFLDNKDPRLQVQYYRNDTNIGLEPNAVAVLSKASSPFVLFLGDDDFLAPDYLNYCCDSIAKHPDLGCVIPGILSVFSDGQTKDVRGDHAEKVVQPGFEAVLECSHWGHQMSGILCKNEGLLEGYLNQQEHRTPYLFLYFTAYSLSKWTGIYNPQYKTRVNSFNEKDWGYNKVGLLDEVYKCYYFFKGTFSERQITTLLIHFTRLHSYRLAFSTKKLSSNYKQYQYLLKSTPSFKGFKSELRKLFTKESILAYIK</sequence>
<proteinExistence type="predicted"/>
<dbReference type="SUPFAM" id="SSF53448">
    <property type="entry name" value="Nucleotide-diphospho-sugar transferases"/>
    <property type="match status" value="1"/>
</dbReference>
<dbReference type="AlphaFoldDB" id="A0A6S6TSL8"/>
<dbReference type="Pfam" id="PF00535">
    <property type="entry name" value="Glycos_transf_2"/>
    <property type="match status" value="1"/>
</dbReference>
<organism evidence="2">
    <name type="scientific">uncultured Aureispira sp</name>
    <dbReference type="NCBI Taxonomy" id="1331704"/>
    <lineage>
        <taxon>Bacteria</taxon>
        <taxon>Pseudomonadati</taxon>
        <taxon>Bacteroidota</taxon>
        <taxon>Saprospiria</taxon>
        <taxon>Saprospirales</taxon>
        <taxon>Saprospiraceae</taxon>
        <taxon>Aureispira</taxon>
        <taxon>environmental samples</taxon>
    </lineage>
</organism>
<dbReference type="Gene3D" id="3.90.550.10">
    <property type="entry name" value="Spore Coat Polysaccharide Biosynthesis Protein SpsA, Chain A"/>
    <property type="match status" value="1"/>
</dbReference>
<protein>
    <recommendedName>
        <fullName evidence="1">Glycosyltransferase 2-like domain-containing protein</fullName>
    </recommendedName>
</protein>
<dbReference type="EMBL" id="CACVAQ010000275">
    <property type="protein sequence ID" value="CAA6819650.1"/>
    <property type="molecule type" value="Genomic_DNA"/>
</dbReference>
<dbReference type="InterPro" id="IPR001173">
    <property type="entry name" value="Glyco_trans_2-like"/>
</dbReference>
<dbReference type="InterPro" id="IPR029044">
    <property type="entry name" value="Nucleotide-diphossugar_trans"/>
</dbReference>
<reference evidence="2" key="1">
    <citation type="submission" date="2020-01" db="EMBL/GenBank/DDBJ databases">
        <authorList>
            <person name="Meier V. D."/>
            <person name="Meier V D."/>
        </authorList>
    </citation>
    <scope>NUCLEOTIDE SEQUENCE</scope>
    <source>
        <strain evidence="2">HLG_WM_MAG_10</strain>
    </source>
</reference>
<accession>A0A6S6TSL8</accession>
<dbReference type="CDD" id="cd00761">
    <property type="entry name" value="Glyco_tranf_GTA_type"/>
    <property type="match status" value="1"/>
</dbReference>
<gene>
    <name evidence="2" type="ORF">HELGO_WM17837</name>
</gene>
<dbReference type="PANTHER" id="PTHR43685">
    <property type="entry name" value="GLYCOSYLTRANSFERASE"/>
    <property type="match status" value="1"/>
</dbReference>
<name>A0A6S6TSL8_9BACT</name>
<evidence type="ECO:0000313" key="2">
    <source>
        <dbReference type="EMBL" id="CAA6819650.1"/>
    </source>
</evidence>
<dbReference type="InterPro" id="IPR050834">
    <property type="entry name" value="Glycosyltransf_2"/>
</dbReference>
<evidence type="ECO:0000259" key="1">
    <source>
        <dbReference type="Pfam" id="PF00535"/>
    </source>
</evidence>